<dbReference type="InterPro" id="IPR036298">
    <property type="entry name" value="Chalcone_isomerase_sf"/>
</dbReference>
<dbReference type="Gene3D" id="1.10.890.20">
    <property type="match status" value="1"/>
</dbReference>
<sequence>MSAPSRIVRIRALLAHHQPTRNVARPTSFTPNSLRLPIHRPLYHTAAVVSTRAQDRWNPWMVATVTAAGILSWQLGHSIVEAESPAKPNVVVDPDSKIELPVIIRSGDGSPARLLGHGVRKITFLKVQVYVVGLYAKESDLDDHNSRFRALPEVQKFQRTDDTMADAAFRAVVQSPIELILRIVPVRNTNGPHLRDGFTRNLTQAAKEQKLNEPDNEEAMEGIMEFKALFPKGNINANQPMTFRKSPDGSMTILLDGEVLGTLRNKWVIENFFLGYLKGDNPISEKARDSIAQGVQNLLLHDIQLLALLVPPPLLPPAPVGLIGLVGVVENLGEEQLDNGLSPLPETKGLSGDIGADLRISDWSNFGLVDPRKAISVILETKETNVAAAAVM</sequence>
<comment type="caution">
    <text evidence="2">The sequence shown here is derived from an EMBL/GenBank/DDBJ whole genome shotgun (WGS) entry which is preliminary data.</text>
</comment>
<evidence type="ECO:0000313" key="2">
    <source>
        <dbReference type="EMBL" id="KAG0011996.1"/>
    </source>
</evidence>
<dbReference type="GO" id="GO:0016872">
    <property type="term" value="F:intramolecular lyase activity"/>
    <property type="evidence" value="ECO:0007669"/>
    <property type="project" value="InterPro"/>
</dbReference>
<feature type="domain" description="Chalcone isomerase" evidence="1">
    <location>
        <begin position="112"/>
        <end position="292"/>
    </location>
</feature>
<evidence type="ECO:0000313" key="3">
    <source>
        <dbReference type="Proteomes" id="UP000703661"/>
    </source>
</evidence>
<proteinExistence type="predicted"/>
<organism evidence="2 3">
    <name type="scientific">Entomortierella chlamydospora</name>
    <dbReference type="NCBI Taxonomy" id="101097"/>
    <lineage>
        <taxon>Eukaryota</taxon>
        <taxon>Fungi</taxon>
        <taxon>Fungi incertae sedis</taxon>
        <taxon>Mucoromycota</taxon>
        <taxon>Mortierellomycotina</taxon>
        <taxon>Mortierellomycetes</taxon>
        <taxon>Mortierellales</taxon>
        <taxon>Mortierellaceae</taxon>
        <taxon>Entomortierella</taxon>
    </lineage>
</organism>
<reference evidence="2" key="1">
    <citation type="journal article" date="2020" name="Fungal Divers.">
        <title>Resolving the Mortierellaceae phylogeny through synthesis of multi-gene phylogenetics and phylogenomics.</title>
        <authorList>
            <person name="Vandepol N."/>
            <person name="Liber J."/>
            <person name="Desiro A."/>
            <person name="Na H."/>
            <person name="Kennedy M."/>
            <person name="Barry K."/>
            <person name="Grigoriev I.V."/>
            <person name="Miller A.N."/>
            <person name="O'Donnell K."/>
            <person name="Stajich J.E."/>
            <person name="Bonito G."/>
        </authorList>
    </citation>
    <scope>NUCLEOTIDE SEQUENCE</scope>
    <source>
        <strain evidence="2">NRRL 2769</strain>
    </source>
</reference>
<dbReference type="Pfam" id="PF16035">
    <property type="entry name" value="Chalcone_2"/>
    <property type="match status" value="1"/>
</dbReference>
<dbReference type="Proteomes" id="UP000703661">
    <property type="component" value="Unassembled WGS sequence"/>
</dbReference>
<evidence type="ECO:0000259" key="1">
    <source>
        <dbReference type="Pfam" id="PF16035"/>
    </source>
</evidence>
<keyword evidence="3" id="KW-1185">Reference proteome</keyword>
<dbReference type="SUPFAM" id="SSF54626">
    <property type="entry name" value="Chalcone isomerase"/>
    <property type="match status" value="1"/>
</dbReference>
<gene>
    <name evidence="2" type="ORF">BGZ80_000282</name>
</gene>
<dbReference type="PANTHER" id="PTHR47284">
    <property type="entry name" value="FATTY-ACID-BINDING PROTEIN 2"/>
    <property type="match status" value="1"/>
</dbReference>
<dbReference type="AlphaFoldDB" id="A0A9P6MTK4"/>
<protein>
    <recommendedName>
        <fullName evidence="1">Chalcone isomerase domain-containing protein</fullName>
    </recommendedName>
</protein>
<feature type="non-terminal residue" evidence="2">
    <location>
        <position position="392"/>
    </location>
</feature>
<dbReference type="EMBL" id="JAAAID010001053">
    <property type="protein sequence ID" value="KAG0011996.1"/>
    <property type="molecule type" value="Genomic_DNA"/>
</dbReference>
<name>A0A9P6MTK4_9FUNG</name>
<dbReference type="InterPro" id="IPR016088">
    <property type="entry name" value="Chalcone_isomerase_3-sand"/>
</dbReference>
<dbReference type="InterPro" id="IPR016089">
    <property type="entry name" value="Chalcone_isomerase_bundle_sf"/>
</dbReference>
<accession>A0A9P6MTK4</accession>
<dbReference type="PANTHER" id="PTHR47284:SF3">
    <property type="entry name" value="FATTY-ACID-BINDING PROTEIN 2"/>
    <property type="match status" value="1"/>
</dbReference>
<dbReference type="Gene3D" id="3.50.70.10">
    <property type="match status" value="1"/>
</dbReference>
<dbReference type="InterPro" id="IPR016087">
    <property type="entry name" value="Chalcone_isomerase"/>
</dbReference>